<dbReference type="CDD" id="cd06170">
    <property type="entry name" value="LuxR_C_like"/>
    <property type="match status" value="1"/>
</dbReference>
<dbReference type="Proteomes" id="UP000198797">
    <property type="component" value="Unassembled WGS sequence"/>
</dbReference>
<dbReference type="OrthoDB" id="9808843at2"/>
<evidence type="ECO:0000256" key="5">
    <source>
        <dbReference type="PROSITE-ProRule" id="PRU00169"/>
    </source>
</evidence>
<dbReference type="GO" id="GO:0006355">
    <property type="term" value="P:regulation of DNA-templated transcription"/>
    <property type="evidence" value="ECO:0007669"/>
    <property type="project" value="InterPro"/>
</dbReference>
<dbReference type="GO" id="GO:0000160">
    <property type="term" value="P:phosphorelay signal transduction system"/>
    <property type="evidence" value="ECO:0007669"/>
    <property type="project" value="InterPro"/>
</dbReference>
<name>A0A1C5ARH1_9ACTN</name>
<organism evidence="8 9">
    <name type="scientific">Micromonospora matsumotoense</name>
    <dbReference type="NCBI Taxonomy" id="121616"/>
    <lineage>
        <taxon>Bacteria</taxon>
        <taxon>Bacillati</taxon>
        <taxon>Actinomycetota</taxon>
        <taxon>Actinomycetes</taxon>
        <taxon>Micromonosporales</taxon>
        <taxon>Micromonosporaceae</taxon>
        <taxon>Micromonospora</taxon>
    </lineage>
</organism>
<dbReference type="CDD" id="cd17535">
    <property type="entry name" value="REC_NarL-like"/>
    <property type="match status" value="1"/>
</dbReference>
<dbReference type="RefSeq" id="WP_091253131.1">
    <property type="nucleotide sequence ID" value="NZ_FMCU01000024.1"/>
</dbReference>
<evidence type="ECO:0000256" key="1">
    <source>
        <dbReference type="ARBA" id="ARBA00022553"/>
    </source>
</evidence>
<feature type="domain" description="Response regulatory" evidence="7">
    <location>
        <begin position="4"/>
        <end position="122"/>
    </location>
</feature>
<dbReference type="InterPro" id="IPR001789">
    <property type="entry name" value="Sig_transdc_resp-reg_receiver"/>
</dbReference>
<dbReference type="SUPFAM" id="SSF46894">
    <property type="entry name" value="C-terminal effector domain of the bipartite response regulators"/>
    <property type="match status" value="1"/>
</dbReference>
<keyword evidence="4" id="KW-0804">Transcription</keyword>
<evidence type="ECO:0000256" key="2">
    <source>
        <dbReference type="ARBA" id="ARBA00023015"/>
    </source>
</evidence>
<dbReference type="STRING" id="121616.GA0070216_12413"/>
<evidence type="ECO:0000259" key="7">
    <source>
        <dbReference type="PROSITE" id="PS50110"/>
    </source>
</evidence>
<sequence>MTVRVLLADDQPLVRAGLRGLLERDGDIEVVAEAADGAEALRLTRLTRPDVAMLDIRMPHPDGLAVTRQLTTDPATAEVRIIVVTTFELDAYIFEALKAGASGFLSKTVSRDELCRAVRVVADGEALLSPSVTRRVIAEFSRRPDPPQTSPERLSVLTAREREVVTMIAAGMNNAEIGLALRISPLTAKTHVSRILIKLAVRDRAQLVVLAYETGLVRPGDNTSS</sequence>
<accession>A0A1C5ARH1</accession>
<evidence type="ECO:0000259" key="6">
    <source>
        <dbReference type="PROSITE" id="PS50043"/>
    </source>
</evidence>
<feature type="domain" description="HTH luxR-type" evidence="6">
    <location>
        <begin position="150"/>
        <end position="215"/>
    </location>
</feature>
<dbReference type="PROSITE" id="PS50110">
    <property type="entry name" value="RESPONSE_REGULATORY"/>
    <property type="match status" value="1"/>
</dbReference>
<dbReference type="EMBL" id="FMCU01000024">
    <property type="protein sequence ID" value="SCF47837.1"/>
    <property type="molecule type" value="Genomic_DNA"/>
</dbReference>
<evidence type="ECO:0000256" key="3">
    <source>
        <dbReference type="ARBA" id="ARBA00023125"/>
    </source>
</evidence>
<dbReference type="SMART" id="SM00448">
    <property type="entry name" value="REC"/>
    <property type="match status" value="1"/>
</dbReference>
<dbReference type="Pfam" id="PF00196">
    <property type="entry name" value="GerE"/>
    <property type="match status" value="1"/>
</dbReference>
<protein>
    <submittedName>
        <fullName evidence="8">Two component transcriptional regulator, LuxR family</fullName>
    </submittedName>
</protein>
<evidence type="ECO:0000313" key="9">
    <source>
        <dbReference type="Proteomes" id="UP000198797"/>
    </source>
</evidence>
<dbReference type="InterPro" id="IPR058245">
    <property type="entry name" value="NreC/VraR/RcsB-like_REC"/>
</dbReference>
<keyword evidence="9" id="KW-1185">Reference proteome</keyword>
<dbReference type="InterPro" id="IPR039420">
    <property type="entry name" value="WalR-like"/>
</dbReference>
<feature type="modified residue" description="4-aspartylphosphate" evidence="5">
    <location>
        <position position="55"/>
    </location>
</feature>
<dbReference type="Gene3D" id="3.40.50.2300">
    <property type="match status" value="1"/>
</dbReference>
<gene>
    <name evidence="8" type="ORF">GA0070216_12413</name>
</gene>
<dbReference type="PANTHER" id="PTHR43214:SF24">
    <property type="entry name" value="TRANSCRIPTIONAL REGULATORY PROTEIN NARL-RELATED"/>
    <property type="match status" value="1"/>
</dbReference>
<evidence type="ECO:0000256" key="4">
    <source>
        <dbReference type="ARBA" id="ARBA00023163"/>
    </source>
</evidence>
<dbReference type="PROSITE" id="PS50043">
    <property type="entry name" value="HTH_LUXR_2"/>
    <property type="match status" value="1"/>
</dbReference>
<dbReference type="SMART" id="SM00421">
    <property type="entry name" value="HTH_LUXR"/>
    <property type="match status" value="1"/>
</dbReference>
<keyword evidence="3" id="KW-0238">DNA-binding</keyword>
<evidence type="ECO:0000313" key="8">
    <source>
        <dbReference type="EMBL" id="SCF47837.1"/>
    </source>
</evidence>
<dbReference type="PRINTS" id="PR00038">
    <property type="entry name" value="HTHLUXR"/>
</dbReference>
<dbReference type="PANTHER" id="PTHR43214">
    <property type="entry name" value="TWO-COMPONENT RESPONSE REGULATOR"/>
    <property type="match status" value="1"/>
</dbReference>
<dbReference type="SUPFAM" id="SSF52172">
    <property type="entry name" value="CheY-like"/>
    <property type="match status" value="1"/>
</dbReference>
<dbReference type="InterPro" id="IPR016032">
    <property type="entry name" value="Sig_transdc_resp-reg_C-effctor"/>
</dbReference>
<proteinExistence type="predicted"/>
<dbReference type="Pfam" id="PF00072">
    <property type="entry name" value="Response_reg"/>
    <property type="match status" value="1"/>
</dbReference>
<keyword evidence="1 5" id="KW-0597">Phosphoprotein</keyword>
<dbReference type="AlphaFoldDB" id="A0A1C5ARH1"/>
<dbReference type="InterPro" id="IPR000792">
    <property type="entry name" value="Tscrpt_reg_LuxR_C"/>
</dbReference>
<keyword evidence="2" id="KW-0805">Transcription regulation</keyword>
<dbReference type="GO" id="GO:0003677">
    <property type="term" value="F:DNA binding"/>
    <property type="evidence" value="ECO:0007669"/>
    <property type="project" value="UniProtKB-KW"/>
</dbReference>
<reference evidence="9" key="1">
    <citation type="submission" date="2016-06" db="EMBL/GenBank/DDBJ databases">
        <authorList>
            <person name="Varghese N."/>
            <person name="Submissions Spin"/>
        </authorList>
    </citation>
    <scope>NUCLEOTIDE SEQUENCE [LARGE SCALE GENOMIC DNA]</scope>
    <source>
        <strain evidence="9">DSM 44100</strain>
    </source>
</reference>
<dbReference type="InterPro" id="IPR011006">
    <property type="entry name" value="CheY-like_superfamily"/>
</dbReference>